<keyword evidence="3" id="KW-1185">Reference proteome</keyword>
<dbReference type="OrthoDB" id="5292073at2"/>
<dbReference type="EMBL" id="JMTB01000095">
    <property type="protein sequence ID" value="KFC04514.1"/>
    <property type="molecule type" value="Genomic_DNA"/>
</dbReference>
<comment type="caution">
    <text evidence="2">The sequence shown here is derived from an EMBL/GenBank/DDBJ whole genome shotgun (WGS) entry which is preliminary data.</text>
</comment>
<protein>
    <submittedName>
        <fullName evidence="2">Putative lipase</fullName>
    </submittedName>
</protein>
<accession>A0A085A2R9</accession>
<keyword evidence="1" id="KW-0732">Signal</keyword>
<evidence type="ECO:0000313" key="2">
    <source>
        <dbReference type="EMBL" id="KFC04514.1"/>
    </source>
</evidence>
<evidence type="ECO:0000256" key="1">
    <source>
        <dbReference type="SAM" id="SignalP"/>
    </source>
</evidence>
<organism evidence="2 3">
    <name type="scientific">Trabulsiella guamensis ATCC 49490</name>
    <dbReference type="NCBI Taxonomy" id="1005994"/>
    <lineage>
        <taxon>Bacteria</taxon>
        <taxon>Pseudomonadati</taxon>
        <taxon>Pseudomonadota</taxon>
        <taxon>Gammaproteobacteria</taxon>
        <taxon>Enterobacterales</taxon>
        <taxon>Enterobacteriaceae</taxon>
        <taxon>Trabulsiella</taxon>
    </lineage>
</organism>
<gene>
    <name evidence="2" type="primary">yhjY</name>
    <name evidence="2" type="ORF">GTGU_03237</name>
</gene>
<reference evidence="3" key="1">
    <citation type="submission" date="2014-05" db="EMBL/GenBank/DDBJ databases">
        <title>ATOL: Assembling a taxonomically balanced genome-scale reconstruction of the evolutionary history of the Enterobacteriaceae.</title>
        <authorList>
            <person name="Plunkett G. III"/>
            <person name="Neeno-Eckwall E.C."/>
            <person name="Glasner J.D."/>
            <person name="Perna N.T."/>
        </authorList>
    </citation>
    <scope>NUCLEOTIDE SEQUENCE [LARGE SCALE GENOMIC DNA]</scope>
    <source>
        <strain evidence="3">ATCC 49490</strain>
    </source>
</reference>
<dbReference type="eggNOG" id="COG5571">
    <property type="taxonomic scope" value="Bacteria"/>
</dbReference>
<evidence type="ECO:0000313" key="3">
    <source>
        <dbReference type="Proteomes" id="UP000028630"/>
    </source>
</evidence>
<dbReference type="AlphaFoldDB" id="A0A085A2R9"/>
<proteinExistence type="predicted"/>
<feature type="chain" id="PRO_5001786297" evidence="1">
    <location>
        <begin position="31"/>
        <end position="183"/>
    </location>
</feature>
<sequence>MIIKKLCGRWSVLVPVCTSVWLGLATDVFAWQQEYIAIGPQSNTSERYTWDSDHQPRYEDILAERINAAQNAVGFTTNASKGVSQEGMHTLSVGWRVNSGLLWGVRPWAQFNFNQQDGNDPWQSQSDLYRLPGTESNSNWVDVTVGADMSLNSHLAAYASLSQTDNTFYGENTLYLLGVSAAF</sequence>
<dbReference type="RefSeq" id="WP_038159117.1">
    <property type="nucleotide sequence ID" value="NZ_JMTB01000095.1"/>
</dbReference>
<dbReference type="Proteomes" id="UP000028630">
    <property type="component" value="Unassembled WGS sequence"/>
</dbReference>
<feature type="signal peptide" evidence="1">
    <location>
        <begin position="1"/>
        <end position="30"/>
    </location>
</feature>
<name>A0A085A2R9_9ENTR</name>